<sequence length="493" mass="53213">MIPSHVLDTSAVSDNWAHFCRKCSACIAEDKSADPSFSHAFTKVPSLSRANGMVLGDIPAVLAGLTWVETVCIARARASRCCVKIKGHGSHQSKGNVVILPQAASELSRLLPLPASVIANEIVVIWVANQAEPLTAEKIPKNLLTVRRDKIIAALQWLRENNPLYSDVSIDGDALTTYPEDGHLPIPCFNSVASASTEAEGAGYVPPATAPSQSADASQPSEDVMVDVSGCVDSNSSGHHVDLRKVSALTAIKGGAQFLAYPSGATPMQEYSAPETFAALYPLLFPYGCGSFEDRLRPKKVSFAAHVAHCLRYKDRRFSTDVTFPFVCLNIIQRRQASFQTHLQTEKASFSELVPLLKRVDVDTLASMQGKLKPGVRFVPESEQERAAVTLLRKLNIMSINIFGSAGSHKDMREELRALLRHSGMPSLFVTLNPADTMNPIVGVFSNLDETLGTGKAVSAEASARSQAAALNPGACAQGFHFMVSQERDKVRE</sequence>
<proteinExistence type="predicted"/>
<dbReference type="Pfam" id="PF20209">
    <property type="entry name" value="DUF6570"/>
    <property type="match status" value="1"/>
</dbReference>
<reference evidence="3 4" key="1">
    <citation type="submission" date="2016-06" db="EMBL/GenBank/DDBJ databases">
        <title>Evolution of pathogenesis and genome organization in the Tremellales.</title>
        <authorList>
            <person name="Cuomo C."/>
            <person name="Litvintseva A."/>
            <person name="Heitman J."/>
            <person name="Chen Y."/>
            <person name="Sun S."/>
            <person name="Springer D."/>
            <person name="Dromer F."/>
            <person name="Young S."/>
            <person name="Zeng Q."/>
            <person name="Chapman S."/>
            <person name="Gujja S."/>
            <person name="Saif S."/>
            <person name="Birren B."/>
        </authorList>
    </citation>
    <scope>NUCLEOTIDE SEQUENCE [LARGE SCALE GENOMIC DNA]</scope>
    <source>
        <strain evidence="3 4">CBS 7118</strain>
    </source>
</reference>
<dbReference type="EMBL" id="AWGH01000040">
    <property type="protein sequence ID" value="ODN82503.1"/>
    <property type="molecule type" value="Genomic_DNA"/>
</dbReference>
<keyword evidence="4" id="KW-1185">Reference proteome</keyword>
<dbReference type="InterPro" id="IPR046700">
    <property type="entry name" value="DUF6570"/>
</dbReference>
<name>A0A1E3I1K6_9TREE</name>
<evidence type="ECO:0000313" key="3">
    <source>
        <dbReference type="EMBL" id="ODN82503.1"/>
    </source>
</evidence>
<organism evidence="3 4">
    <name type="scientific">Cryptococcus wingfieldii CBS 7118</name>
    <dbReference type="NCBI Taxonomy" id="1295528"/>
    <lineage>
        <taxon>Eukaryota</taxon>
        <taxon>Fungi</taxon>
        <taxon>Dikarya</taxon>
        <taxon>Basidiomycota</taxon>
        <taxon>Agaricomycotina</taxon>
        <taxon>Tremellomycetes</taxon>
        <taxon>Tremellales</taxon>
        <taxon>Cryptococcaceae</taxon>
        <taxon>Cryptococcus</taxon>
    </lineage>
</organism>
<feature type="domain" description="Helitron helicase-like" evidence="1">
    <location>
        <begin position="306"/>
        <end position="491"/>
    </location>
</feature>
<dbReference type="AlphaFoldDB" id="A0A1E3I1K6"/>
<dbReference type="Proteomes" id="UP000094819">
    <property type="component" value="Unassembled WGS sequence"/>
</dbReference>
<feature type="domain" description="DUF6570" evidence="2">
    <location>
        <begin position="43"/>
        <end position="175"/>
    </location>
</feature>
<protein>
    <submittedName>
        <fullName evidence="3">Uncharacterized protein</fullName>
    </submittedName>
</protein>
<dbReference type="GeneID" id="30196936"/>
<accession>A0A1E3I1K6</accession>
<evidence type="ECO:0000259" key="1">
    <source>
        <dbReference type="Pfam" id="PF14214"/>
    </source>
</evidence>
<evidence type="ECO:0000259" key="2">
    <source>
        <dbReference type="Pfam" id="PF20209"/>
    </source>
</evidence>
<comment type="caution">
    <text evidence="3">The sequence shown here is derived from an EMBL/GenBank/DDBJ whole genome shotgun (WGS) entry which is preliminary data.</text>
</comment>
<evidence type="ECO:0000313" key="4">
    <source>
        <dbReference type="Proteomes" id="UP000094819"/>
    </source>
</evidence>
<dbReference type="Pfam" id="PF14214">
    <property type="entry name" value="Helitron_like_N"/>
    <property type="match status" value="1"/>
</dbReference>
<dbReference type="OrthoDB" id="3257061at2759"/>
<dbReference type="InterPro" id="IPR025476">
    <property type="entry name" value="Helitron_helicase-like"/>
</dbReference>
<dbReference type="RefSeq" id="XP_019028330.1">
    <property type="nucleotide sequence ID" value="XM_019179713.1"/>
</dbReference>
<gene>
    <name evidence="3" type="ORF">L198_07725</name>
</gene>